<proteinExistence type="predicted"/>
<sequence length="66" mass="6840">MSSSNTVNKTILAADIADAKIAGVETPAGDPRKKADAENQGWLSGDQFTIKETPVAPPNATIGTKE</sequence>
<dbReference type="AlphaFoldDB" id="A0A814NKR1"/>
<name>A0A814NKR1_9BILA</name>
<comment type="caution">
    <text evidence="2">The sequence shown here is derived from an EMBL/GenBank/DDBJ whole genome shotgun (WGS) entry which is preliminary data.</text>
</comment>
<organism evidence="2 4">
    <name type="scientific">Rotaria sordida</name>
    <dbReference type="NCBI Taxonomy" id="392033"/>
    <lineage>
        <taxon>Eukaryota</taxon>
        <taxon>Metazoa</taxon>
        <taxon>Spiralia</taxon>
        <taxon>Gnathifera</taxon>
        <taxon>Rotifera</taxon>
        <taxon>Eurotatoria</taxon>
        <taxon>Bdelloidea</taxon>
        <taxon>Philodinida</taxon>
        <taxon>Philodinidae</taxon>
        <taxon>Rotaria</taxon>
    </lineage>
</organism>
<evidence type="ECO:0000313" key="5">
    <source>
        <dbReference type="Proteomes" id="UP000663870"/>
    </source>
</evidence>
<evidence type="ECO:0000313" key="3">
    <source>
        <dbReference type="EMBL" id="CAF1288985.1"/>
    </source>
</evidence>
<dbReference type="EMBL" id="CAJNOL010001108">
    <property type="protein sequence ID" value="CAF1288985.1"/>
    <property type="molecule type" value="Genomic_DNA"/>
</dbReference>
<gene>
    <name evidence="3" type="ORF">JXQ802_LOCUS28893</name>
    <name evidence="2" type="ORF">PYM288_LOCUS19262</name>
</gene>
<evidence type="ECO:0000256" key="1">
    <source>
        <dbReference type="SAM" id="MobiDB-lite"/>
    </source>
</evidence>
<dbReference type="EMBL" id="CAJNOH010000634">
    <property type="protein sequence ID" value="CAF1092701.1"/>
    <property type="molecule type" value="Genomic_DNA"/>
</dbReference>
<evidence type="ECO:0000313" key="4">
    <source>
        <dbReference type="Proteomes" id="UP000663854"/>
    </source>
</evidence>
<dbReference type="Proteomes" id="UP000663870">
    <property type="component" value="Unassembled WGS sequence"/>
</dbReference>
<reference evidence="2" key="1">
    <citation type="submission" date="2021-02" db="EMBL/GenBank/DDBJ databases">
        <authorList>
            <person name="Nowell W R."/>
        </authorList>
    </citation>
    <scope>NUCLEOTIDE SEQUENCE</scope>
</reference>
<protein>
    <submittedName>
        <fullName evidence="2">Uncharacterized protein</fullName>
    </submittedName>
</protein>
<keyword evidence="5" id="KW-1185">Reference proteome</keyword>
<accession>A0A814NKR1</accession>
<feature type="region of interest" description="Disordered" evidence="1">
    <location>
        <begin position="24"/>
        <end position="66"/>
    </location>
</feature>
<evidence type="ECO:0000313" key="2">
    <source>
        <dbReference type="EMBL" id="CAF1092701.1"/>
    </source>
</evidence>
<dbReference type="Proteomes" id="UP000663854">
    <property type="component" value="Unassembled WGS sequence"/>
</dbReference>